<name>A0A4Y8R8I1_9MICO</name>
<evidence type="ECO:0000256" key="1">
    <source>
        <dbReference type="SAM" id="MobiDB-lite"/>
    </source>
</evidence>
<accession>A0A4Y8R8I1</accession>
<evidence type="ECO:0000313" key="3">
    <source>
        <dbReference type="Proteomes" id="UP000298003"/>
    </source>
</evidence>
<comment type="caution">
    <text evidence="2">The sequence shown here is derived from an EMBL/GenBank/DDBJ whole genome shotgun (WGS) entry which is preliminary data.</text>
</comment>
<evidence type="ECO:0000313" key="2">
    <source>
        <dbReference type="EMBL" id="TFF17484.1"/>
    </source>
</evidence>
<gene>
    <name evidence="2" type="ORF">E1O70_01495</name>
</gene>
<dbReference type="Proteomes" id="UP000298003">
    <property type="component" value="Unassembled WGS sequence"/>
</dbReference>
<evidence type="ECO:0008006" key="4">
    <source>
        <dbReference type="Google" id="ProtNLM"/>
    </source>
</evidence>
<dbReference type="RefSeq" id="WP_128957704.1">
    <property type="nucleotide sequence ID" value="NZ_SOZH01000001.1"/>
</dbReference>
<dbReference type="SUPFAM" id="SSF56634">
    <property type="entry name" value="Heme-dependent catalase-like"/>
    <property type="match status" value="1"/>
</dbReference>
<dbReference type="Gene3D" id="2.40.180.10">
    <property type="entry name" value="Catalase core domain"/>
    <property type="match status" value="1"/>
</dbReference>
<keyword evidence="3" id="KW-1185">Reference proteome</keyword>
<feature type="compositionally biased region" description="Basic and acidic residues" evidence="1">
    <location>
        <begin position="179"/>
        <end position="192"/>
    </location>
</feature>
<dbReference type="GO" id="GO:0020037">
    <property type="term" value="F:heme binding"/>
    <property type="evidence" value="ECO:0007669"/>
    <property type="project" value="InterPro"/>
</dbReference>
<organism evidence="2 3">
    <name type="scientific">Cellulosimicrobium funkei</name>
    <dbReference type="NCBI Taxonomy" id="264251"/>
    <lineage>
        <taxon>Bacteria</taxon>
        <taxon>Bacillati</taxon>
        <taxon>Actinomycetota</taxon>
        <taxon>Actinomycetes</taxon>
        <taxon>Micrococcales</taxon>
        <taxon>Promicromonosporaceae</taxon>
        <taxon>Cellulosimicrobium</taxon>
    </lineage>
</organism>
<dbReference type="GeneID" id="95683164"/>
<dbReference type="AlphaFoldDB" id="A0A4Y8R8I1"/>
<proteinExistence type="predicted"/>
<dbReference type="EMBL" id="SOZH01000001">
    <property type="protein sequence ID" value="TFF17484.1"/>
    <property type="molecule type" value="Genomic_DNA"/>
</dbReference>
<sequence>MAGLVETLSRPVGAALAAVTGTVARVRDGRPMHARGVLLRGTLVVAEDEAGAASVPQGRTPVTVRVSLGAGLPRGLPDVVGIAVRWTDDGAPQDVLFASSGRGRLTRFLLVPRRALLGGWLSTLLPLRSPHGPRVLALRPDHDAARGAGTPVLEVLEATPLGAWHRFGAVELHGPEAGSAHDGDDPEARFDPTGHAPRHLGTYGWEDALRARGYRAARRAGGPAAR</sequence>
<feature type="region of interest" description="Disordered" evidence="1">
    <location>
        <begin position="174"/>
        <end position="201"/>
    </location>
</feature>
<dbReference type="InterPro" id="IPR020835">
    <property type="entry name" value="Catalase_sf"/>
</dbReference>
<protein>
    <recommendedName>
        <fullName evidence="4">Phosphodiesterase</fullName>
    </recommendedName>
</protein>
<reference evidence="2 3" key="1">
    <citation type="submission" date="2019-03" db="EMBL/GenBank/DDBJ databases">
        <title>Cellulosimicrobium funkei JCM14302 Assembly.</title>
        <authorList>
            <person name="Dou T."/>
        </authorList>
    </citation>
    <scope>NUCLEOTIDE SEQUENCE [LARGE SCALE GENOMIC DNA]</scope>
    <source>
        <strain evidence="2 3">JCM 14302</strain>
    </source>
</reference>